<accession>A0A8T4IWB4</accession>
<dbReference type="Pfam" id="PF19305">
    <property type="entry name" value="MmgE_PrpD_C"/>
    <property type="match status" value="1"/>
</dbReference>
<evidence type="ECO:0000313" key="4">
    <source>
        <dbReference type="EMBL" id="MBR7676721.1"/>
    </source>
</evidence>
<dbReference type="PANTHER" id="PTHR16943">
    <property type="entry name" value="2-METHYLCITRATE DEHYDRATASE-RELATED"/>
    <property type="match status" value="1"/>
</dbReference>
<dbReference type="InterPro" id="IPR005656">
    <property type="entry name" value="MmgE_PrpD"/>
</dbReference>
<dbReference type="Proteomes" id="UP000675554">
    <property type="component" value="Unassembled WGS sequence"/>
</dbReference>
<evidence type="ECO:0000259" key="3">
    <source>
        <dbReference type="Pfam" id="PF19305"/>
    </source>
</evidence>
<name>A0A8T4IWB4_9ACTN</name>
<gene>
    <name evidence="4" type="ORF">KDA82_27690</name>
</gene>
<dbReference type="Pfam" id="PF03972">
    <property type="entry name" value="MmgE_PrpD_N"/>
    <property type="match status" value="1"/>
</dbReference>
<feature type="domain" description="MmgE/PrpD C-terminal" evidence="3">
    <location>
        <begin position="225"/>
        <end position="335"/>
    </location>
</feature>
<dbReference type="Gene3D" id="3.30.1330.120">
    <property type="entry name" value="2-methylcitrate dehydratase PrpD"/>
    <property type="match status" value="1"/>
</dbReference>
<dbReference type="PANTHER" id="PTHR16943:SF8">
    <property type="entry name" value="2-METHYLCITRATE DEHYDRATASE"/>
    <property type="match status" value="1"/>
</dbReference>
<reference evidence="4" key="1">
    <citation type="submission" date="2021-04" db="EMBL/GenBank/DDBJ databases">
        <title>Sequencing of actinobacteria type strains.</title>
        <authorList>
            <person name="Nguyen G.-S."/>
            <person name="Wentzel A."/>
        </authorList>
    </citation>
    <scope>NUCLEOTIDE SEQUENCE</scope>
    <source>
        <strain evidence="4">DSM 42095</strain>
    </source>
</reference>
<protein>
    <submittedName>
        <fullName evidence="4">MmgE/PrpD family protein</fullName>
    </submittedName>
</protein>
<dbReference type="InterPro" id="IPR042183">
    <property type="entry name" value="MmgE/PrpD_sf_1"/>
</dbReference>
<dbReference type="EMBL" id="JAGSMN010000729">
    <property type="protein sequence ID" value="MBR7676721.1"/>
    <property type="molecule type" value="Genomic_DNA"/>
</dbReference>
<dbReference type="InterPro" id="IPR045336">
    <property type="entry name" value="MmgE_PrpD_N"/>
</dbReference>
<evidence type="ECO:0000256" key="1">
    <source>
        <dbReference type="ARBA" id="ARBA00006174"/>
    </source>
</evidence>
<evidence type="ECO:0000259" key="2">
    <source>
        <dbReference type="Pfam" id="PF03972"/>
    </source>
</evidence>
<proteinExistence type="inferred from homology"/>
<organism evidence="4 5">
    <name type="scientific">Streptomyces daliensis</name>
    <dbReference type="NCBI Taxonomy" id="299421"/>
    <lineage>
        <taxon>Bacteria</taxon>
        <taxon>Bacillati</taxon>
        <taxon>Actinomycetota</taxon>
        <taxon>Actinomycetes</taxon>
        <taxon>Kitasatosporales</taxon>
        <taxon>Streptomycetaceae</taxon>
        <taxon>Streptomyces</taxon>
    </lineage>
</organism>
<keyword evidence="5" id="KW-1185">Reference proteome</keyword>
<comment type="similarity">
    <text evidence="1">Belongs to the PrpD family.</text>
</comment>
<sequence>MSQVISHIAAVRAAAGHPLGAKLTTAFGSPSPAEPERTAAVLAALSSSLYMEDTFYAGHLSHSTVSVPLAFQEAARLDGRALLEAVIVANECAARITAATTLGRFRGQTAAQAHLSGAATARLLATGHCHENILCHAWALALSAPPWSMLPAYLGSDAKVLSAATPVRTALDAASAAVAGLRGLPELLEHPEGFLHTFAHAPIPEAVVAGLGERWHTETVSFKVHPAAVTVDAPIDCAAHLHRQLDDATQQITEIHVHAPSLVLEMDRHAARYLREGNSPIAALNMSLAYNVATALLTGAVTVEDLSGEAVHEPRRWRLARRVRLHHDEDLSRAAMLSTAPVGEALRQAGERARAWDPRLADAPVKRLLKDAGAPARTFEHASKNIGCRITVHLDDGRELTAERRNGLGAVGSSSWLRHRELVRRKLLRTGATEAGADALGHLEELSANELACVLREMWA</sequence>
<dbReference type="AlphaFoldDB" id="A0A8T4IWB4"/>
<dbReference type="InterPro" id="IPR036148">
    <property type="entry name" value="MmgE/PrpD_sf"/>
</dbReference>
<dbReference type="SUPFAM" id="SSF103378">
    <property type="entry name" value="2-methylcitrate dehydratase PrpD"/>
    <property type="match status" value="1"/>
</dbReference>
<comment type="caution">
    <text evidence="4">The sequence shown here is derived from an EMBL/GenBank/DDBJ whole genome shotgun (WGS) entry which is preliminary data.</text>
</comment>
<dbReference type="GO" id="GO:0016829">
    <property type="term" value="F:lyase activity"/>
    <property type="evidence" value="ECO:0007669"/>
    <property type="project" value="InterPro"/>
</dbReference>
<dbReference type="Gene3D" id="1.10.4100.10">
    <property type="entry name" value="2-methylcitrate dehydratase PrpD"/>
    <property type="match status" value="1"/>
</dbReference>
<dbReference type="InterPro" id="IPR045337">
    <property type="entry name" value="MmgE_PrpD_C"/>
</dbReference>
<dbReference type="InterPro" id="IPR042188">
    <property type="entry name" value="MmgE/PrpD_sf_2"/>
</dbReference>
<feature type="domain" description="MmgE/PrpD N-terminal" evidence="2">
    <location>
        <begin position="10"/>
        <end position="201"/>
    </location>
</feature>
<evidence type="ECO:0000313" key="5">
    <source>
        <dbReference type="Proteomes" id="UP000675554"/>
    </source>
</evidence>